<dbReference type="CDD" id="cd03811">
    <property type="entry name" value="GT4_GT28_WabH-like"/>
    <property type="match status" value="1"/>
</dbReference>
<evidence type="ECO:0000259" key="1">
    <source>
        <dbReference type="Pfam" id="PF13439"/>
    </source>
</evidence>
<protein>
    <submittedName>
        <fullName evidence="2">Glycosyl transferase, group 1</fullName>
    </submittedName>
</protein>
<reference evidence="2 3" key="1">
    <citation type="submission" date="2014-09" db="EMBL/GenBank/DDBJ databases">
        <authorList>
            <person name="Grob C."/>
            <person name="Taubert M."/>
            <person name="Howat A.M."/>
            <person name="Burns O.J."/>
            <person name="Dixon J.L."/>
            <person name="Chen Y."/>
            <person name="Murrell J.C."/>
        </authorList>
    </citation>
    <scope>NUCLEOTIDE SEQUENCE [LARGE SCALE GENOMIC DNA]</scope>
    <source>
        <strain evidence="2">L4</strain>
    </source>
</reference>
<name>A0A0A0BHC2_9GAMM</name>
<sequence>MRICQLLLSRGQGGLEKHVRELTIQLHADGHDVIVVADRSFLRDLPAGIERHAIPSHLSRLNPLLLFSVVKILRQINADIIHAQANKAATVLSKLQPWLAAKTVGTVHNIKRNLTPYKKLDHVITVSQRLAKGFKDNVSVVYNGIAEITPQPCDLRQAFHLNAEKPVLVAVGRLVVAKGFDMLLEAIRGLPLSLLIIGEGPERQALEKRIQSMPSTTQCRLLGQREDATQLMASADAVVISSRREGFSYVFNEAVLCNSRVLATDVPVANEVLPSDLITPTADPQAFRIRLQNLLADLPGWSTLMQKPQRQAAETMTLRAMSSNTVYVYQSLITTHAKTY</sequence>
<feature type="domain" description="Glycosyltransferase subfamily 4-like N-terminal" evidence="1">
    <location>
        <begin position="13"/>
        <end position="145"/>
    </location>
</feature>
<dbReference type="PANTHER" id="PTHR12526:SF630">
    <property type="entry name" value="GLYCOSYLTRANSFERASE"/>
    <property type="match status" value="1"/>
</dbReference>
<dbReference type="Gene3D" id="3.40.50.2000">
    <property type="entry name" value="Glycogen Phosphorylase B"/>
    <property type="match status" value="2"/>
</dbReference>
<keyword evidence="2" id="KW-0808">Transferase</keyword>
<proteinExistence type="predicted"/>
<evidence type="ECO:0000313" key="2">
    <source>
        <dbReference type="EMBL" id="KGM07938.1"/>
    </source>
</evidence>
<dbReference type="EMBL" id="JRQD01000001">
    <property type="protein sequence ID" value="KGM07938.1"/>
    <property type="molecule type" value="Genomic_DNA"/>
</dbReference>
<evidence type="ECO:0000313" key="3">
    <source>
        <dbReference type="Proteomes" id="UP000029999"/>
    </source>
</evidence>
<gene>
    <name evidence="2" type="ORF">LP43_0356</name>
</gene>
<dbReference type="InterPro" id="IPR028098">
    <property type="entry name" value="Glyco_trans_4-like_N"/>
</dbReference>
<dbReference type="STRING" id="392484.LP43_0356"/>
<dbReference type="PANTHER" id="PTHR12526">
    <property type="entry name" value="GLYCOSYLTRANSFERASE"/>
    <property type="match status" value="1"/>
</dbReference>
<accession>A0A0A0BHC2</accession>
<dbReference type="GO" id="GO:0016757">
    <property type="term" value="F:glycosyltransferase activity"/>
    <property type="evidence" value="ECO:0007669"/>
    <property type="project" value="UniProtKB-ARBA"/>
</dbReference>
<dbReference type="Pfam" id="PF13439">
    <property type="entry name" value="Glyco_transf_4"/>
    <property type="match status" value="1"/>
</dbReference>
<organism evidence="2 3">
    <name type="scientific">Methylophaga thiooxydans</name>
    <dbReference type="NCBI Taxonomy" id="392484"/>
    <lineage>
        <taxon>Bacteria</taxon>
        <taxon>Pseudomonadati</taxon>
        <taxon>Pseudomonadota</taxon>
        <taxon>Gammaproteobacteria</taxon>
        <taxon>Thiotrichales</taxon>
        <taxon>Piscirickettsiaceae</taxon>
        <taxon>Methylophaga</taxon>
    </lineage>
</organism>
<dbReference type="AlphaFoldDB" id="A0A0A0BHC2"/>
<dbReference type="SUPFAM" id="SSF53756">
    <property type="entry name" value="UDP-Glycosyltransferase/glycogen phosphorylase"/>
    <property type="match status" value="1"/>
</dbReference>
<dbReference type="Pfam" id="PF13692">
    <property type="entry name" value="Glyco_trans_1_4"/>
    <property type="match status" value="1"/>
</dbReference>
<dbReference type="RefSeq" id="WP_036311344.1">
    <property type="nucleotide sequence ID" value="NZ_JRQD01000001.1"/>
</dbReference>
<dbReference type="Proteomes" id="UP000029999">
    <property type="component" value="Unassembled WGS sequence"/>
</dbReference>
<comment type="caution">
    <text evidence="2">The sequence shown here is derived from an EMBL/GenBank/DDBJ whole genome shotgun (WGS) entry which is preliminary data.</text>
</comment>